<dbReference type="GeneID" id="36577175"/>
<dbReference type="Proteomes" id="UP000241818">
    <property type="component" value="Unassembled WGS sequence"/>
</dbReference>
<reference evidence="2 3" key="1">
    <citation type="journal article" date="2018" name="New Phytol.">
        <title>Comparative genomics and transcriptomics depict ericoid mycorrhizal fungi as versatile saprotrophs and plant mutualists.</title>
        <authorList>
            <person name="Martino E."/>
            <person name="Morin E."/>
            <person name="Grelet G.A."/>
            <person name="Kuo A."/>
            <person name="Kohler A."/>
            <person name="Daghino S."/>
            <person name="Barry K.W."/>
            <person name="Cichocki N."/>
            <person name="Clum A."/>
            <person name="Dockter R.B."/>
            <person name="Hainaut M."/>
            <person name="Kuo R.C."/>
            <person name="LaButti K."/>
            <person name="Lindahl B.D."/>
            <person name="Lindquist E.A."/>
            <person name="Lipzen A."/>
            <person name="Khouja H.R."/>
            <person name="Magnuson J."/>
            <person name="Murat C."/>
            <person name="Ohm R.A."/>
            <person name="Singer S.W."/>
            <person name="Spatafora J.W."/>
            <person name="Wang M."/>
            <person name="Veneault-Fourrey C."/>
            <person name="Henrissat B."/>
            <person name="Grigoriev I.V."/>
            <person name="Martin F.M."/>
            <person name="Perotto S."/>
        </authorList>
    </citation>
    <scope>NUCLEOTIDE SEQUENCE [LARGE SCALE GENOMIC DNA]</scope>
    <source>
        <strain evidence="2 3">ATCC 22711</strain>
    </source>
</reference>
<dbReference type="InParanoid" id="A0A2T3BBL1"/>
<feature type="compositionally biased region" description="Low complexity" evidence="1">
    <location>
        <begin position="46"/>
        <end position="62"/>
    </location>
</feature>
<proteinExistence type="predicted"/>
<protein>
    <submittedName>
        <fullName evidence="2">Uncharacterized protein</fullName>
    </submittedName>
</protein>
<keyword evidence="3" id="KW-1185">Reference proteome</keyword>
<dbReference type="RefSeq" id="XP_024724279.1">
    <property type="nucleotide sequence ID" value="XM_024869094.1"/>
</dbReference>
<feature type="region of interest" description="Disordered" evidence="1">
    <location>
        <begin position="1"/>
        <end position="99"/>
    </location>
</feature>
<organism evidence="2 3">
    <name type="scientific">Amorphotheca resinae ATCC 22711</name>
    <dbReference type="NCBI Taxonomy" id="857342"/>
    <lineage>
        <taxon>Eukaryota</taxon>
        <taxon>Fungi</taxon>
        <taxon>Dikarya</taxon>
        <taxon>Ascomycota</taxon>
        <taxon>Pezizomycotina</taxon>
        <taxon>Leotiomycetes</taxon>
        <taxon>Helotiales</taxon>
        <taxon>Amorphothecaceae</taxon>
        <taxon>Amorphotheca</taxon>
    </lineage>
</organism>
<dbReference type="AlphaFoldDB" id="A0A2T3BBL1"/>
<dbReference type="EMBL" id="KZ679007">
    <property type="protein sequence ID" value="PSS25680.1"/>
    <property type="molecule type" value="Genomic_DNA"/>
</dbReference>
<evidence type="ECO:0000313" key="3">
    <source>
        <dbReference type="Proteomes" id="UP000241818"/>
    </source>
</evidence>
<evidence type="ECO:0000256" key="1">
    <source>
        <dbReference type="SAM" id="MobiDB-lite"/>
    </source>
</evidence>
<dbReference type="OrthoDB" id="3552792at2759"/>
<evidence type="ECO:0000313" key="2">
    <source>
        <dbReference type="EMBL" id="PSS25680.1"/>
    </source>
</evidence>
<sequence length="99" mass="10564">MPPGFPAFPQSRFPNDKPPTLFHPASPKLKASKPITPSKSMKDPETLSTTSTSTFSSTVSLLRKSVKPIFSRAKEEGKEGSDDGGEEKENGNVDGKSGV</sequence>
<gene>
    <name evidence="2" type="ORF">M430DRAFT_64204</name>
</gene>
<feature type="compositionally biased region" description="Basic and acidic residues" evidence="1">
    <location>
        <begin position="72"/>
        <end position="91"/>
    </location>
</feature>
<accession>A0A2T3BBL1</accession>
<name>A0A2T3BBL1_AMORE</name>